<dbReference type="InterPro" id="IPR005548">
    <property type="entry name" value="Cell_div_FtsQ/DivIB_C"/>
</dbReference>
<dbReference type="Gene3D" id="3.10.20.310">
    <property type="entry name" value="membrane protein fhac"/>
    <property type="match status" value="1"/>
</dbReference>
<dbReference type="PANTHER" id="PTHR37820:SF1">
    <property type="entry name" value="CELL DIVISION PROTEIN FTSQ"/>
    <property type="match status" value="1"/>
</dbReference>
<proteinExistence type="predicted"/>
<feature type="transmembrane region" description="Helical" evidence="9">
    <location>
        <begin position="99"/>
        <end position="123"/>
    </location>
</feature>
<dbReference type="GO" id="GO:0051301">
    <property type="term" value="P:cell division"/>
    <property type="evidence" value="ECO:0007669"/>
    <property type="project" value="UniProtKB-KW"/>
</dbReference>
<dbReference type="PROSITE" id="PS51779">
    <property type="entry name" value="POTRA"/>
    <property type="match status" value="1"/>
</dbReference>
<dbReference type="InterPro" id="IPR013685">
    <property type="entry name" value="POTRA_FtsQ_type"/>
</dbReference>
<evidence type="ECO:0000313" key="11">
    <source>
        <dbReference type="EMBL" id="HIS77324.1"/>
    </source>
</evidence>
<evidence type="ECO:0000256" key="6">
    <source>
        <dbReference type="ARBA" id="ARBA00023136"/>
    </source>
</evidence>
<dbReference type="Proteomes" id="UP000824002">
    <property type="component" value="Unassembled WGS sequence"/>
</dbReference>
<evidence type="ECO:0000256" key="2">
    <source>
        <dbReference type="ARBA" id="ARBA00022475"/>
    </source>
</evidence>
<feature type="compositionally biased region" description="Low complexity" evidence="8">
    <location>
        <begin position="394"/>
        <end position="407"/>
    </location>
</feature>
<sequence>MPTKKQKKPVPRRQPPRSGQNQPPQAQRPKQSRRTPQSIRRPPQENHRAAPPQNRPPGSAKRWPPAQQRAVNPARMENPRTENIRQVQKRRRQKRKRNYTLHYILLFLFLSVTGVILSLTVFFNIETIEVQGSEIYTEEEILSYLEIREGDNLLRIDTGQAEEALLQGLTKADSVNVSRSFPNALRVTVTDGKPSAQLENAGKYYVISQSGRILSVGDAPETGSGILISGVDLTGAAEGEYVENVQQRLWEEASALAEEQKEPEPEKPESVQNLKTFFAALKNAQYSRVTAVDLSDDLSLTLYWDNRIQILLGSFSELEYKLSFAKTLLTDEQYAEIIGPDAVGTLDVESTSSGVQFFPDPELQIPGDGVSVWNWDDDQPKEEQTEESGEEPSAESGAEPASDASEPLSSVPEEDPAGESSAPADVSTG</sequence>
<evidence type="ECO:0000259" key="10">
    <source>
        <dbReference type="PROSITE" id="PS51779"/>
    </source>
</evidence>
<comment type="caution">
    <text evidence="11">The sequence shown here is derived from an EMBL/GenBank/DDBJ whole genome shotgun (WGS) entry which is preliminary data.</text>
</comment>
<dbReference type="Pfam" id="PF03799">
    <property type="entry name" value="FtsQ_DivIB_C"/>
    <property type="match status" value="1"/>
</dbReference>
<evidence type="ECO:0000256" key="3">
    <source>
        <dbReference type="ARBA" id="ARBA00022618"/>
    </source>
</evidence>
<evidence type="ECO:0000256" key="8">
    <source>
        <dbReference type="SAM" id="MobiDB-lite"/>
    </source>
</evidence>
<organism evidence="11 12">
    <name type="scientific">Candidatus Merdivicinus excrementipullorum</name>
    <dbReference type="NCBI Taxonomy" id="2840867"/>
    <lineage>
        <taxon>Bacteria</taxon>
        <taxon>Bacillati</taxon>
        <taxon>Bacillota</taxon>
        <taxon>Clostridia</taxon>
        <taxon>Eubacteriales</taxon>
        <taxon>Oscillospiraceae</taxon>
        <taxon>Oscillospiraceae incertae sedis</taxon>
        <taxon>Candidatus Merdivicinus</taxon>
    </lineage>
</organism>
<dbReference type="PANTHER" id="PTHR37820">
    <property type="entry name" value="CELL DIVISION PROTEIN DIVIB"/>
    <property type="match status" value="1"/>
</dbReference>
<keyword evidence="5 9" id="KW-1133">Transmembrane helix</keyword>
<evidence type="ECO:0000256" key="1">
    <source>
        <dbReference type="ARBA" id="ARBA00004370"/>
    </source>
</evidence>
<feature type="compositionally biased region" description="Polar residues" evidence="8">
    <location>
        <begin position="18"/>
        <end position="38"/>
    </location>
</feature>
<evidence type="ECO:0000313" key="12">
    <source>
        <dbReference type="Proteomes" id="UP000824002"/>
    </source>
</evidence>
<feature type="region of interest" description="Disordered" evidence="8">
    <location>
        <begin position="357"/>
        <end position="429"/>
    </location>
</feature>
<evidence type="ECO:0000256" key="5">
    <source>
        <dbReference type="ARBA" id="ARBA00022989"/>
    </source>
</evidence>
<dbReference type="AlphaFoldDB" id="A0A9D1FPI4"/>
<name>A0A9D1FPI4_9FIRM</name>
<dbReference type="InterPro" id="IPR034746">
    <property type="entry name" value="POTRA"/>
</dbReference>
<feature type="region of interest" description="Disordered" evidence="8">
    <location>
        <begin position="1"/>
        <end position="93"/>
    </location>
</feature>
<evidence type="ECO:0000256" key="9">
    <source>
        <dbReference type="SAM" id="Phobius"/>
    </source>
</evidence>
<keyword evidence="3" id="KW-0132">Cell division</keyword>
<reference evidence="11" key="2">
    <citation type="journal article" date="2021" name="PeerJ">
        <title>Extensive microbial diversity within the chicken gut microbiome revealed by metagenomics and culture.</title>
        <authorList>
            <person name="Gilroy R."/>
            <person name="Ravi A."/>
            <person name="Getino M."/>
            <person name="Pursley I."/>
            <person name="Horton D.L."/>
            <person name="Alikhan N.F."/>
            <person name="Baker D."/>
            <person name="Gharbi K."/>
            <person name="Hall N."/>
            <person name="Watson M."/>
            <person name="Adriaenssens E.M."/>
            <person name="Foster-Nyarko E."/>
            <person name="Jarju S."/>
            <person name="Secka A."/>
            <person name="Antonio M."/>
            <person name="Oren A."/>
            <person name="Chaudhuri R.R."/>
            <person name="La Ragione R."/>
            <person name="Hildebrand F."/>
            <person name="Pallen M.J."/>
        </authorList>
    </citation>
    <scope>NUCLEOTIDE SEQUENCE</scope>
    <source>
        <strain evidence="11">CHK199-13235</strain>
    </source>
</reference>
<keyword evidence="4 9" id="KW-0812">Transmembrane</keyword>
<dbReference type="Pfam" id="PF08478">
    <property type="entry name" value="POTRA_1"/>
    <property type="match status" value="1"/>
</dbReference>
<dbReference type="GO" id="GO:0005886">
    <property type="term" value="C:plasma membrane"/>
    <property type="evidence" value="ECO:0007669"/>
    <property type="project" value="TreeGrafter"/>
</dbReference>
<keyword evidence="2" id="KW-1003">Cell membrane</keyword>
<feature type="compositionally biased region" description="Acidic residues" evidence="8">
    <location>
        <begin position="375"/>
        <end position="393"/>
    </location>
</feature>
<evidence type="ECO:0000256" key="7">
    <source>
        <dbReference type="ARBA" id="ARBA00023306"/>
    </source>
</evidence>
<evidence type="ECO:0000256" key="4">
    <source>
        <dbReference type="ARBA" id="ARBA00022692"/>
    </source>
</evidence>
<keyword evidence="6 9" id="KW-0472">Membrane</keyword>
<gene>
    <name evidence="11" type="ORF">IAB51_11060</name>
</gene>
<comment type="subcellular location">
    <subcellularLocation>
        <location evidence="1">Membrane</location>
    </subcellularLocation>
</comment>
<reference evidence="11" key="1">
    <citation type="submission" date="2020-10" db="EMBL/GenBank/DDBJ databases">
        <authorList>
            <person name="Gilroy R."/>
        </authorList>
    </citation>
    <scope>NUCLEOTIDE SEQUENCE</scope>
    <source>
        <strain evidence="11">CHK199-13235</strain>
    </source>
</reference>
<feature type="domain" description="POTRA" evidence="10">
    <location>
        <begin position="123"/>
        <end position="192"/>
    </location>
</feature>
<dbReference type="InterPro" id="IPR050487">
    <property type="entry name" value="FtsQ_DivIB"/>
</dbReference>
<feature type="compositionally biased region" description="Basic residues" evidence="8">
    <location>
        <begin position="1"/>
        <end position="15"/>
    </location>
</feature>
<protein>
    <submittedName>
        <fullName evidence="11">FtsQ-type POTRA domain-containing protein</fullName>
    </submittedName>
</protein>
<accession>A0A9D1FPI4</accession>
<keyword evidence="7" id="KW-0131">Cell cycle</keyword>
<dbReference type="EMBL" id="DVJP01000073">
    <property type="protein sequence ID" value="HIS77324.1"/>
    <property type="molecule type" value="Genomic_DNA"/>
</dbReference>